<reference evidence="1 2" key="1">
    <citation type="submission" date="2024-02" db="EMBL/GenBank/DDBJ databases">
        <title>A draft genome for the cacao thread blight pathogen Marasmius crinis-equi.</title>
        <authorList>
            <person name="Cohen S.P."/>
            <person name="Baruah I.K."/>
            <person name="Amoako-Attah I."/>
            <person name="Bukari Y."/>
            <person name="Meinhardt L.W."/>
            <person name="Bailey B.A."/>
        </authorList>
    </citation>
    <scope>NUCLEOTIDE SEQUENCE [LARGE SCALE GENOMIC DNA]</scope>
    <source>
        <strain evidence="1 2">GH-76</strain>
    </source>
</reference>
<dbReference type="Proteomes" id="UP001465976">
    <property type="component" value="Unassembled WGS sequence"/>
</dbReference>
<accession>A0ABR3EX36</accession>
<protein>
    <submittedName>
        <fullName evidence="1">Uncharacterized protein</fullName>
    </submittedName>
</protein>
<comment type="caution">
    <text evidence="1">The sequence shown here is derived from an EMBL/GenBank/DDBJ whole genome shotgun (WGS) entry which is preliminary data.</text>
</comment>
<sequence>MLDNYADHFHARARADAQNQPALALEIDRQMMVTTEINGHIAIRLIQTSELQGFSGTLAPGITKGRDPSITNSTPLAPWAPQVLGLTCTKDWYQPPNPDKKITNTLPIPTDASSPNNLLDYFEGMFIQKKSSA</sequence>
<proteinExistence type="predicted"/>
<gene>
    <name evidence="1" type="ORF">V5O48_014524</name>
</gene>
<evidence type="ECO:0000313" key="1">
    <source>
        <dbReference type="EMBL" id="KAL0567471.1"/>
    </source>
</evidence>
<organism evidence="1 2">
    <name type="scientific">Marasmius crinis-equi</name>
    <dbReference type="NCBI Taxonomy" id="585013"/>
    <lineage>
        <taxon>Eukaryota</taxon>
        <taxon>Fungi</taxon>
        <taxon>Dikarya</taxon>
        <taxon>Basidiomycota</taxon>
        <taxon>Agaricomycotina</taxon>
        <taxon>Agaricomycetes</taxon>
        <taxon>Agaricomycetidae</taxon>
        <taxon>Agaricales</taxon>
        <taxon>Marasmiineae</taxon>
        <taxon>Marasmiaceae</taxon>
        <taxon>Marasmius</taxon>
    </lineage>
</organism>
<dbReference type="EMBL" id="JBAHYK010001579">
    <property type="protein sequence ID" value="KAL0567471.1"/>
    <property type="molecule type" value="Genomic_DNA"/>
</dbReference>
<keyword evidence="2" id="KW-1185">Reference proteome</keyword>
<name>A0ABR3EX36_9AGAR</name>
<evidence type="ECO:0000313" key="2">
    <source>
        <dbReference type="Proteomes" id="UP001465976"/>
    </source>
</evidence>